<evidence type="ECO:0000256" key="6">
    <source>
        <dbReference type="ARBA" id="ARBA00022842"/>
    </source>
</evidence>
<dbReference type="Proteomes" id="UP000323917">
    <property type="component" value="Chromosome"/>
</dbReference>
<protein>
    <recommendedName>
        <fullName evidence="9">Cyclic GMP-AMP synthase</fullName>
    </recommendedName>
</protein>
<keyword evidence="8" id="KW-0051">Antiviral defense</keyword>
<evidence type="ECO:0000313" key="13">
    <source>
        <dbReference type="EMBL" id="QEG36247.1"/>
    </source>
</evidence>
<evidence type="ECO:0000256" key="7">
    <source>
        <dbReference type="ARBA" id="ARBA00023080"/>
    </source>
</evidence>
<keyword evidence="14" id="KW-1185">Reference proteome</keyword>
<comment type="catalytic activity">
    <reaction evidence="10">
        <text>GTP + ATP = 3',3'-cGAMP + 2 diphosphate</text>
        <dbReference type="Rhea" id="RHEA:35647"/>
        <dbReference type="ChEBI" id="CHEBI:30616"/>
        <dbReference type="ChEBI" id="CHEBI:33019"/>
        <dbReference type="ChEBI" id="CHEBI:37565"/>
        <dbReference type="ChEBI" id="CHEBI:71501"/>
    </reaction>
    <physiologicalReaction direction="left-to-right" evidence="10">
        <dbReference type="Rhea" id="RHEA:35648"/>
    </physiologicalReaction>
</comment>
<keyword evidence="4" id="KW-0547">Nucleotide-binding</keyword>
<dbReference type="RefSeq" id="WP_210417749.1">
    <property type="nucleotide sequence ID" value="NZ_CP042913.1"/>
</dbReference>
<evidence type="ECO:0000256" key="11">
    <source>
        <dbReference type="SAM" id="MobiDB-lite"/>
    </source>
</evidence>
<keyword evidence="2" id="KW-0548">Nucleotidyltransferase</keyword>
<dbReference type="GO" id="GO:0016779">
    <property type="term" value="F:nucleotidyltransferase activity"/>
    <property type="evidence" value="ECO:0007669"/>
    <property type="project" value="UniProtKB-KW"/>
</dbReference>
<dbReference type="GO" id="GO:0005524">
    <property type="term" value="F:ATP binding"/>
    <property type="evidence" value="ECO:0007669"/>
    <property type="project" value="UniProtKB-KW"/>
</dbReference>
<dbReference type="InterPro" id="IPR048445">
    <property type="entry name" value="DncV-like_NTFase"/>
</dbReference>
<keyword evidence="7" id="KW-0546">Nucleotide metabolism</keyword>
<evidence type="ECO:0000256" key="4">
    <source>
        <dbReference type="ARBA" id="ARBA00022741"/>
    </source>
</evidence>
<keyword evidence="3" id="KW-0479">Metal-binding</keyword>
<evidence type="ECO:0000256" key="1">
    <source>
        <dbReference type="ARBA" id="ARBA00022679"/>
    </source>
</evidence>
<dbReference type="GO" id="GO:0046872">
    <property type="term" value="F:metal ion binding"/>
    <property type="evidence" value="ECO:0007669"/>
    <property type="project" value="UniProtKB-KW"/>
</dbReference>
<proteinExistence type="predicted"/>
<reference evidence="13 14" key="1">
    <citation type="submission" date="2019-08" db="EMBL/GenBank/DDBJ databases">
        <title>Deep-cultivation of Planctomycetes and their phenomic and genomic characterization uncovers novel biology.</title>
        <authorList>
            <person name="Wiegand S."/>
            <person name="Jogler M."/>
            <person name="Boedeker C."/>
            <person name="Pinto D."/>
            <person name="Vollmers J."/>
            <person name="Rivas-Marin E."/>
            <person name="Kohn T."/>
            <person name="Peeters S.H."/>
            <person name="Heuer A."/>
            <person name="Rast P."/>
            <person name="Oberbeckmann S."/>
            <person name="Bunk B."/>
            <person name="Jeske O."/>
            <person name="Meyerdierks A."/>
            <person name="Storesund J.E."/>
            <person name="Kallscheuer N."/>
            <person name="Luecker S."/>
            <person name="Lage O.M."/>
            <person name="Pohl T."/>
            <person name="Merkel B.J."/>
            <person name="Hornburger P."/>
            <person name="Mueller R.-W."/>
            <person name="Bruemmer F."/>
            <person name="Labrenz M."/>
            <person name="Spormann A.M."/>
            <person name="Op den Camp H."/>
            <person name="Overmann J."/>
            <person name="Amann R."/>
            <person name="Jetten M.S.M."/>
            <person name="Mascher T."/>
            <person name="Medema M.H."/>
            <person name="Devos D.P."/>
            <person name="Kaster A.-K."/>
            <person name="Ovreas L."/>
            <person name="Rohde M."/>
            <person name="Galperin M.Y."/>
            <person name="Jogler C."/>
        </authorList>
    </citation>
    <scope>NUCLEOTIDE SEQUENCE [LARGE SCALE GENOMIC DNA]</scope>
    <source>
        <strain evidence="13 14">Pr1d</strain>
    </source>
</reference>
<evidence type="ECO:0000259" key="12">
    <source>
        <dbReference type="Pfam" id="PF21654"/>
    </source>
</evidence>
<keyword evidence="1" id="KW-0808">Transferase</keyword>
<evidence type="ECO:0000256" key="3">
    <source>
        <dbReference type="ARBA" id="ARBA00022723"/>
    </source>
</evidence>
<keyword evidence="5" id="KW-0067">ATP-binding</keyword>
<accession>A0A5B9QB38</accession>
<sequence length="402" mass="45505">MIAINCHAASLNNSQRQCFAFSSELPGFPLTLQTDVRDVNRIDEVFIGDDQMYDCAKDLVAYHNEKVALSKLQQDEMRDRRDSNRKRLKKGLVKEDKPEPKTFQTQGSYAMHTMTQHDESNYDIDDAAIFRKADLKGSQGADMTSLDARKMVRDALDDGSFKTAPKLHTNCVRVHYNVGYQVDIPVYRDVIISGEGTDNENVTRELASSDWKSSDADQVTNWFRRQVIEKSQDSTNGRQLRRITKLIKKFANSRSSWESKTPSGFVITTLVDERYSGYSDREDKSLHTTMKAIRDRLNNSLTVYNPVTPSETIAGADDAGCKFLRDRLTDALDWMEPLFDDECDRTQALKCWDKVYNITYFSDRDNSGATSEDASAKSSVSDFLASHVAPNVVRKEGGGRFA</sequence>
<keyword evidence="6" id="KW-0460">Magnesium</keyword>
<organism evidence="13 14">
    <name type="scientific">Bythopirellula goksoeyrii</name>
    <dbReference type="NCBI Taxonomy" id="1400387"/>
    <lineage>
        <taxon>Bacteria</taxon>
        <taxon>Pseudomonadati</taxon>
        <taxon>Planctomycetota</taxon>
        <taxon>Planctomycetia</taxon>
        <taxon>Pirellulales</taxon>
        <taxon>Lacipirellulaceae</taxon>
        <taxon>Bythopirellula</taxon>
    </lineage>
</organism>
<dbReference type="AlphaFoldDB" id="A0A5B9QB38"/>
<dbReference type="EMBL" id="CP042913">
    <property type="protein sequence ID" value="QEG36247.1"/>
    <property type="molecule type" value="Genomic_DNA"/>
</dbReference>
<dbReference type="GO" id="GO:0051607">
    <property type="term" value="P:defense response to virus"/>
    <property type="evidence" value="ECO:0007669"/>
    <property type="project" value="UniProtKB-KW"/>
</dbReference>
<evidence type="ECO:0000256" key="2">
    <source>
        <dbReference type="ARBA" id="ARBA00022695"/>
    </source>
</evidence>
<evidence type="ECO:0000313" key="14">
    <source>
        <dbReference type="Proteomes" id="UP000323917"/>
    </source>
</evidence>
<evidence type="ECO:0000256" key="5">
    <source>
        <dbReference type="ARBA" id="ARBA00022840"/>
    </source>
</evidence>
<gene>
    <name evidence="13" type="ORF">Pr1d_35590</name>
</gene>
<feature type="domain" description="Cyclic GMP-AMP synthase DncV-like nucleotidyltransferase" evidence="12">
    <location>
        <begin position="102"/>
        <end position="187"/>
    </location>
</feature>
<dbReference type="Pfam" id="PF21654">
    <property type="entry name" value="DncV-like_NTFase"/>
    <property type="match status" value="1"/>
</dbReference>
<feature type="region of interest" description="Disordered" evidence="11">
    <location>
        <begin position="74"/>
        <end position="104"/>
    </location>
</feature>
<evidence type="ECO:0000256" key="10">
    <source>
        <dbReference type="ARBA" id="ARBA00048304"/>
    </source>
</evidence>
<evidence type="ECO:0000256" key="8">
    <source>
        <dbReference type="ARBA" id="ARBA00023118"/>
    </source>
</evidence>
<evidence type="ECO:0000256" key="9">
    <source>
        <dbReference type="ARBA" id="ARBA00044145"/>
    </source>
</evidence>
<dbReference type="GO" id="GO:0009117">
    <property type="term" value="P:nucleotide metabolic process"/>
    <property type="evidence" value="ECO:0007669"/>
    <property type="project" value="UniProtKB-KW"/>
</dbReference>
<name>A0A5B9QB38_9BACT</name>
<dbReference type="KEGG" id="bgok:Pr1d_35590"/>